<name>A0AB34IWU3_PRYPA</name>
<comment type="caution">
    <text evidence="2">The sequence shown here is derived from an EMBL/GenBank/DDBJ whole genome shotgun (WGS) entry which is preliminary data.</text>
</comment>
<dbReference type="Proteomes" id="UP001515480">
    <property type="component" value="Unassembled WGS sequence"/>
</dbReference>
<gene>
    <name evidence="2" type="ORF">AB1Y20_004430</name>
</gene>
<accession>A0AB34IWU3</accession>
<dbReference type="PANTHER" id="PTHR46829:SF1">
    <property type="entry name" value="STERILE ALPHA MOTIF DOMAIN-CONTAINING PROTEIN 15"/>
    <property type="match status" value="1"/>
</dbReference>
<dbReference type="AlphaFoldDB" id="A0AB34IWU3"/>
<dbReference type="PANTHER" id="PTHR46829">
    <property type="entry name" value="STERILE ALPHA MOTIF DOMAIN-CONTAINING PROTEIN 15"/>
    <property type="match status" value="1"/>
</dbReference>
<evidence type="ECO:0000313" key="3">
    <source>
        <dbReference type="Proteomes" id="UP001515480"/>
    </source>
</evidence>
<feature type="domain" description="SAM" evidence="1">
    <location>
        <begin position="52"/>
        <end position="115"/>
    </location>
</feature>
<dbReference type="InterPro" id="IPR013761">
    <property type="entry name" value="SAM/pointed_sf"/>
</dbReference>
<dbReference type="SUPFAM" id="SSF47769">
    <property type="entry name" value="SAM/Pointed domain"/>
    <property type="match status" value="1"/>
</dbReference>
<keyword evidence="3" id="KW-1185">Reference proteome</keyword>
<dbReference type="InterPro" id="IPR001660">
    <property type="entry name" value="SAM"/>
</dbReference>
<dbReference type="PROSITE" id="PS50105">
    <property type="entry name" value="SAM_DOMAIN"/>
    <property type="match status" value="1"/>
</dbReference>
<dbReference type="Pfam" id="PF00536">
    <property type="entry name" value="SAM_1"/>
    <property type="match status" value="1"/>
</dbReference>
<dbReference type="EMBL" id="JBGBPQ010000016">
    <property type="protein sequence ID" value="KAL1508320.1"/>
    <property type="molecule type" value="Genomic_DNA"/>
</dbReference>
<evidence type="ECO:0000259" key="1">
    <source>
        <dbReference type="PROSITE" id="PS50105"/>
    </source>
</evidence>
<proteinExistence type="predicted"/>
<dbReference type="SMART" id="SM00454">
    <property type="entry name" value="SAM"/>
    <property type="match status" value="1"/>
</dbReference>
<organism evidence="2 3">
    <name type="scientific">Prymnesium parvum</name>
    <name type="common">Toxic golden alga</name>
    <dbReference type="NCBI Taxonomy" id="97485"/>
    <lineage>
        <taxon>Eukaryota</taxon>
        <taxon>Haptista</taxon>
        <taxon>Haptophyta</taxon>
        <taxon>Prymnesiophyceae</taxon>
        <taxon>Prymnesiales</taxon>
        <taxon>Prymnesiaceae</taxon>
        <taxon>Prymnesium</taxon>
    </lineage>
</organism>
<protein>
    <recommendedName>
        <fullName evidence="1">SAM domain-containing protein</fullName>
    </recommendedName>
</protein>
<evidence type="ECO:0000313" key="2">
    <source>
        <dbReference type="EMBL" id="KAL1508320.1"/>
    </source>
</evidence>
<reference evidence="2 3" key="1">
    <citation type="journal article" date="2024" name="Science">
        <title>Giant polyketide synthase enzymes in the biosynthesis of giant marine polyether toxins.</title>
        <authorList>
            <person name="Fallon T.R."/>
            <person name="Shende V.V."/>
            <person name="Wierzbicki I.H."/>
            <person name="Pendleton A.L."/>
            <person name="Watervoot N.F."/>
            <person name="Auber R.P."/>
            <person name="Gonzalez D.J."/>
            <person name="Wisecaver J.H."/>
            <person name="Moore B.S."/>
        </authorList>
    </citation>
    <scope>NUCLEOTIDE SEQUENCE [LARGE SCALE GENOMIC DNA]</scope>
    <source>
        <strain evidence="2 3">12B1</strain>
    </source>
</reference>
<sequence>MVYEALHGESEEAAPAVVDEDGNAVDPNAAEALATAFTPRAAKSSASYAGAWTPAQVGQWVADLGLPAYASLFERHAIGGRELTMLSEAHMAEMGIDTVGHRLLLQRKIGALNLVAADDGVLWSTRSVKSYNGVCDWLYKKKVKPCVRKLTCKKPGFLDEYVMTASVLVITQRKRLRSDVCLGGWQVKTITRHVQLETITAATASSTTATRFDFGEADIITIELDKMKMLRPVQPLVVAKGEGGTVVRAIMEAVHQRKMAIAGATPQVMAR</sequence>
<dbReference type="Gene3D" id="1.10.150.50">
    <property type="entry name" value="Transcription Factor, Ets-1"/>
    <property type="match status" value="1"/>
</dbReference>